<feature type="chain" id="PRO_5040308160" evidence="1">
    <location>
        <begin position="20"/>
        <end position="214"/>
    </location>
</feature>
<proteinExistence type="predicted"/>
<protein>
    <submittedName>
        <fullName evidence="2">PAR1 protein</fullName>
    </submittedName>
</protein>
<reference evidence="2" key="1">
    <citation type="submission" date="2019-12" db="EMBL/GenBank/DDBJ databases">
        <authorList>
            <person name="Scholes J."/>
        </authorList>
    </citation>
    <scope>NUCLEOTIDE SEQUENCE</scope>
</reference>
<keyword evidence="1" id="KW-0732">Signal</keyword>
<accession>A0A9N7MUH4</accession>
<sequence>MAPTAILVIALSLAISTQSIIGMDIRCEDLDERSCAFSVSSSGKRCVLESRLRMSGMTAYTCGTSEIVADKIRNLVETDDCVRSCGVDRQALGISSDSLLDRRFAQSLCSRACYNNCPNIVDLYFNLAAGEGVFLPRFCKMRQSGARRGMIESIGFKSSRNAGQKQTFGPQSATAIDEEALGLESASLNEEAFAPESKYLYQADDGEIGSPSPY</sequence>
<dbReference type="Proteomes" id="UP001153555">
    <property type="component" value="Unassembled WGS sequence"/>
</dbReference>
<gene>
    <name evidence="2" type="ORF">SHERM_15908</name>
</gene>
<dbReference type="PANTHER" id="PTHR33649">
    <property type="entry name" value="PAR1 PROTEIN"/>
    <property type="match status" value="1"/>
</dbReference>
<dbReference type="AlphaFoldDB" id="A0A9N7MUH4"/>
<dbReference type="OrthoDB" id="772928at2759"/>
<dbReference type="Pfam" id="PF06521">
    <property type="entry name" value="PAR1"/>
    <property type="match status" value="1"/>
</dbReference>
<evidence type="ECO:0000313" key="2">
    <source>
        <dbReference type="EMBL" id="CAA0816040.1"/>
    </source>
</evidence>
<feature type="signal peptide" evidence="1">
    <location>
        <begin position="1"/>
        <end position="19"/>
    </location>
</feature>
<dbReference type="PANTHER" id="PTHR33649:SF2">
    <property type="entry name" value="PAR1 PROTEIN"/>
    <property type="match status" value="1"/>
</dbReference>
<dbReference type="InterPro" id="IPR009489">
    <property type="entry name" value="PAR1"/>
</dbReference>
<comment type="caution">
    <text evidence="2">The sequence shown here is derived from an EMBL/GenBank/DDBJ whole genome shotgun (WGS) entry which is preliminary data.</text>
</comment>
<dbReference type="EMBL" id="CACSLK010013932">
    <property type="protein sequence ID" value="CAA0816040.1"/>
    <property type="molecule type" value="Genomic_DNA"/>
</dbReference>
<evidence type="ECO:0000313" key="3">
    <source>
        <dbReference type="Proteomes" id="UP001153555"/>
    </source>
</evidence>
<name>A0A9N7MUH4_STRHE</name>
<evidence type="ECO:0000256" key="1">
    <source>
        <dbReference type="SAM" id="SignalP"/>
    </source>
</evidence>
<organism evidence="2 3">
    <name type="scientific">Striga hermonthica</name>
    <name type="common">Purple witchweed</name>
    <name type="synonym">Buchnera hermonthica</name>
    <dbReference type="NCBI Taxonomy" id="68872"/>
    <lineage>
        <taxon>Eukaryota</taxon>
        <taxon>Viridiplantae</taxon>
        <taxon>Streptophyta</taxon>
        <taxon>Embryophyta</taxon>
        <taxon>Tracheophyta</taxon>
        <taxon>Spermatophyta</taxon>
        <taxon>Magnoliopsida</taxon>
        <taxon>eudicotyledons</taxon>
        <taxon>Gunneridae</taxon>
        <taxon>Pentapetalae</taxon>
        <taxon>asterids</taxon>
        <taxon>lamiids</taxon>
        <taxon>Lamiales</taxon>
        <taxon>Orobanchaceae</taxon>
        <taxon>Buchnereae</taxon>
        <taxon>Striga</taxon>
    </lineage>
</organism>
<keyword evidence="3" id="KW-1185">Reference proteome</keyword>